<dbReference type="Proteomes" id="UP000006062">
    <property type="component" value="Chromosome"/>
</dbReference>
<dbReference type="eggNOG" id="ENOG50317BT">
    <property type="taxonomic scope" value="Bacteria"/>
</dbReference>
<dbReference type="HOGENOM" id="CLU_876829_0_0_6"/>
<dbReference type="STRING" id="765911.Thivi_1606"/>
<dbReference type="AlphaFoldDB" id="I3Y9C4"/>
<gene>
    <name evidence="1" type="ordered locus">Thivi_1606</name>
</gene>
<name>I3Y9C4_THIV6</name>
<organism evidence="1 2">
    <name type="scientific">Thiocystis violascens (strain ATCC 17096 / DSM 198 / 6111)</name>
    <name type="common">Chromatium violascens</name>
    <dbReference type="NCBI Taxonomy" id="765911"/>
    <lineage>
        <taxon>Bacteria</taxon>
        <taxon>Pseudomonadati</taxon>
        <taxon>Pseudomonadota</taxon>
        <taxon>Gammaproteobacteria</taxon>
        <taxon>Chromatiales</taxon>
        <taxon>Chromatiaceae</taxon>
        <taxon>Thiocystis</taxon>
    </lineage>
</organism>
<proteinExistence type="predicted"/>
<reference evidence="1 2" key="1">
    <citation type="submission" date="2012-06" db="EMBL/GenBank/DDBJ databases">
        <title>Complete sequence of Thiocystis violascens DSM 198.</title>
        <authorList>
            <consortium name="US DOE Joint Genome Institute"/>
            <person name="Lucas S."/>
            <person name="Han J."/>
            <person name="Lapidus A."/>
            <person name="Cheng J.-F."/>
            <person name="Goodwin L."/>
            <person name="Pitluck S."/>
            <person name="Peters L."/>
            <person name="Ovchinnikova G."/>
            <person name="Teshima H."/>
            <person name="Detter J.C."/>
            <person name="Han C."/>
            <person name="Tapia R."/>
            <person name="Land M."/>
            <person name="Hauser L."/>
            <person name="Kyrpides N."/>
            <person name="Ivanova N."/>
            <person name="Pagani I."/>
            <person name="Vogl K."/>
            <person name="Liu Z."/>
            <person name="Frigaard N.-U."/>
            <person name="Bryant D."/>
            <person name="Woyke T."/>
        </authorList>
    </citation>
    <scope>NUCLEOTIDE SEQUENCE [LARGE SCALE GENOMIC DNA]</scope>
    <source>
        <strain evidence="2">ATCC 17096 / DSM 198 / 6111</strain>
    </source>
</reference>
<dbReference type="EMBL" id="CP003154">
    <property type="protein sequence ID" value="AFL73592.1"/>
    <property type="molecule type" value="Genomic_DNA"/>
</dbReference>
<dbReference type="KEGG" id="tvi:Thivi_1606"/>
<keyword evidence="2" id="KW-1185">Reference proteome</keyword>
<sequence length="287" mass="32301">MGFAPRADVLFENAETNRRVWIEFEISRADPVANHMKFAVGHLFAPQLSCDSFVSMISDHVAAGRMNLGASAVILMRRLGMQVFQIPLFPTMTGSLVKELNHLHRPELIGSQLDVEPEIERALAIGEPVHADSSHRIYFVSNAFEVSLNVMEWNRSTASSDGARLWGKRTVTFFVYDPRSQLFAPSKFCAFIPVSRIVESLAPESKGRVLGMTLPYYCSIDANEPRFDGGVARKHFLQRLGYRLLPLSEAPGLSMRFERWLTVRNDGIRIHPRHAHILIPPHVTLPA</sequence>
<evidence type="ECO:0000313" key="1">
    <source>
        <dbReference type="EMBL" id="AFL73592.1"/>
    </source>
</evidence>
<accession>I3Y9C4</accession>
<evidence type="ECO:0000313" key="2">
    <source>
        <dbReference type="Proteomes" id="UP000006062"/>
    </source>
</evidence>
<protein>
    <submittedName>
        <fullName evidence="1">Uncharacterized protein</fullName>
    </submittedName>
</protein>